<dbReference type="Gene3D" id="2.60.40.10">
    <property type="entry name" value="Immunoglobulins"/>
    <property type="match status" value="1"/>
</dbReference>
<evidence type="ECO:0000256" key="1">
    <source>
        <dbReference type="SAM" id="SignalP"/>
    </source>
</evidence>
<name>A0A4Z0C5M8_9BURK</name>
<dbReference type="RefSeq" id="WP_135261436.1">
    <property type="nucleotide sequence ID" value="NZ_SMLM01000001.1"/>
</dbReference>
<keyword evidence="3" id="KW-1185">Reference proteome</keyword>
<sequence>MKYATPPSRLPATLLLAFSATLVPIGAAFVPPAQAQTRQAAAPVIEGLEVNADAGLSPGSTLEFTVRGTPKSTARVQVTGSTVSLPLTEREPGLYTGSHVVRKSDRGLQPKALIRANLTRNGHTASSNFSFPSSFALLHANTPQASAQAAGPGGAPAGAAGPKIERFVLAPLDRIEPGAELKFALDGTPRANVSVEVPGLPKPLVMQEEQPGRYVANYTVRRTDTVRPGPIVATLRAGDKSVRASMGQPSAMSAQAPARGVGPAAAPMGMPASGPLTLQVTNPGPNSAIDSNQFVLQGRTAPGANVRVKVNAVPPTAPGRAAVAQQVTEQTVQADANGNFSLNFGPQRYAPGTRFEVQLSAKHGAQTTAEQRLTLFQRQG</sequence>
<dbReference type="OrthoDB" id="549764at2"/>
<evidence type="ECO:0008006" key="4">
    <source>
        <dbReference type="Google" id="ProtNLM"/>
    </source>
</evidence>
<feature type="chain" id="PRO_5021454251" description="DUF4785 family protein" evidence="1">
    <location>
        <begin position="36"/>
        <end position="380"/>
    </location>
</feature>
<dbReference type="EMBL" id="SMLM01000001">
    <property type="protein sequence ID" value="TFZ05355.1"/>
    <property type="molecule type" value="Genomic_DNA"/>
</dbReference>
<accession>A0A4Z0C5M8</accession>
<organism evidence="2 3">
    <name type="scientific">Ramlibacter henchirensis</name>
    <dbReference type="NCBI Taxonomy" id="204072"/>
    <lineage>
        <taxon>Bacteria</taxon>
        <taxon>Pseudomonadati</taxon>
        <taxon>Pseudomonadota</taxon>
        <taxon>Betaproteobacteria</taxon>
        <taxon>Burkholderiales</taxon>
        <taxon>Comamonadaceae</taxon>
        <taxon>Ramlibacter</taxon>
    </lineage>
</organism>
<feature type="signal peptide" evidence="1">
    <location>
        <begin position="1"/>
        <end position="35"/>
    </location>
</feature>
<evidence type="ECO:0000313" key="2">
    <source>
        <dbReference type="EMBL" id="TFZ05355.1"/>
    </source>
</evidence>
<proteinExistence type="predicted"/>
<comment type="caution">
    <text evidence="2">The sequence shown here is derived from an EMBL/GenBank/DDBJ whole genome shotgun (WGS) entry which is preliminary data.</text>
</comment>
<reference evidence="2 3" key="1">
    <citation type="submission" date="2019-03" db="EMBL/GenBank/DDBJ databases">
        <title>Ramlibacter henchirensis DSM 14656, whole genome shotgun sequence.</title>
        <authorList>
            <person name="Zhang X."/>
            <person name="Feng G."/>
            <person name="Zhu H."/>
        </authorList>
    </citation>
    <scope>NUCLEOTIDE SEQUENCE [LARGE SCALE GENOMIC DNA]</scope>
    <source>
        <strain evidence="2 3">DSM 14656</strain>
    </source>
</reference>
<dbReference type="InterPro" id="IPR013783">
    <property type="entry name" value="Ig-like_fold"/>
</dbReference>
<keyword evidence="1" id="KW-0732">Signal</keyword>
<protein>
    <recommendedName>
        <fullName evidence="4">DUF4785 family protein</fullName>
    </recommendedName>
</protein>
<evidence type="ECO:0000313" key="3">
    <source>
        <dbReference type="Proteomes" id="UP000298180"/>
    </source>
</evidence>
<gene>
    <name evidence="2" type="ORF">EZ313_01380</name>
</gene>
<dbReference type="AlphaFoldDB" id="A0A4Z0C5M8"/>
<dbReference type="Proteomes" id="UP000298180">
    <property type="component" value="Unassembled WGS sequence"/>
</dbReference>